<dbReference type="EMBL" id="CADCXY010000003">
    <property type="protein sequence ID" value="CAB0151237.1"/>
    <property type="molecule type" value="Genomic_DNA"/>
</dbReference>
<proteinExistence type="predicted"/>
<evidence type="ECO:0000256" key="1">
    <source>
        <dbReference type="SAM" id="Phobius"/>
    </source>
</evidence>
<protein>
    <submittedName>
        <fullName evidence="2">Uncharacterized protein</fullName>
    </submittedName>
</protein>
<feature type="transmembrane region" description="Helical" evidence="1">
    <location>
        <begin position="12"/>
        <end position="33"/>
    </location>
</feature>
<organism evidence="2 3">
    <name type="scientific">Pseudidiomarina piscicola</name>
    <dbReference type="NCBI Taxonomy" id="2614830"/>
    <lineage>
        <taxon>Bacteria</taxon>
        <taxon>Pseudomonadati</taxon>
        <taxon>Pseudomonadota</taxon>
        <taxon>Gammaproteobacteria</taxon>
        <taxon>Alteromonadales</taxon>
        <taxon>Idiomarinaceae</taxon>
        <taxon>Pseudidiomarina</taxon>
    </lineage>
</organism>
<feature type="transmembrane region" description="Helical" evidence="1">
    <location>
        <begin position="91"/>
        <end position="109"/>
    </location>
</feature>
<dbReference type="Proteomes" id="UP000481517">
    <property type="component" value="Unassembled WGS sequence"/>
</dbReference>
<dbReference type="AlphaFoldDB" id="A0A6S6WQG5"/>
<accession>A0A6S6WQG5</accession>
<keyword evidence="1" id="KW-0812">Transmembrane</keyword>
<name>A0A6S6WQG5_9GAMM</name>
<gene>
    <name evidence="2" type="ORF">PSI9734_01650</name>
</gene>
<evidence type="ECO:0000313" key="3">
    <source>
        <dbReference type="Proteomes" id="UP000481517"/>
    </source>
</evidence>
<sequence length="124" mass="13578">MYRPREVDQAVIAIWITLGLSVAAAIVSKWMSYTSAGDFIFTISVYGLFCLLPFHINRGSNVARWIYSVLAAFSIVLLLGLGLSSLSPPDAIVSVIMVPIEIFAVVRLFQPTSADYFDQSTSPT</sequence>
<keyword evidence="1" id="KW-1133">Transmembrane helix</keyword>
<keyword evidence="1" id="KW-0472">Membrane</keyword>
<reference evidence="2 3" key="1">
    <citation type="submission" date="2020-02" db="EMBL/GenBank/DDBJ databases">
        <authorList>
            <person name="Rodrigo-Torres L."/>
            <person name="Arahal R. D."/>
            <person name="Lucena T."/>
        </authorList>
    </citation>
    <scope>NUCLEOTIDE SEQUENCE [LARGE SCALE GENOMIC DNA]</scope>
    <source>
        <strain evidence="2 3">CECT 9734</strain>
    </source>
</reference>
<keyword evidence="3" id="KW-1185">Reference proteome</keyword>
<evidence type="ECO:0000313" key="2">
    <source>
        <dbReference type="EMBL" id="CAB0151237.1"/>
    </source>
</evidence>
<feature type="transmembrane region" description="Helical" evidence="1">
    <location>
        <begin position="65"/>
        <end position="85"/>
    </location>
</feature>
<feature type="transmembrane region" description="Helical" evidence="1">
    <location>
        <begin position="39"/>
        <end position="56"/>
    </location>
</feature>